<protein>
    <recommendedName>
        <fullName evidence="1">Nal1 N-terminal domain-containing protein</fullName>
    </recommendedName>
</protein>
<dbReference type="SUPFAM" id="SSF50494">
    <property type="entry name" value="Trypsin-like serine proteases"/>
    <property type="match status" value="1"/>
</dbReference>
<dbReference type="InterPro" id="IPR009003">
    <property type="entry name" value="Peptidase_S1_PA"/>
</dbReference>
<dbReference type="AlphaFoldDB" id="A0A9P2G813"/>
<organism evidence="2 3">
    <name type="scientific">Clostridium botulinum D str. 1873</name>
    <dbReference type="NCBI Taxonomy" id="592027"/>
    <lineage>
        <taxon>Bacteria</taxon>
        <taxon>Bacillati</taxon>
        <taxon>Bacillota</taxon>
        <taxon>Clostridia</taxon>
        <taxon>Eubacteriales</taxon>
        <taxon>Clostridiaceae</taxon>
        <taxon>Clostridium</taxon>
    </lineage>
</organism>
<reference evidence="2 3" key="1">
    <citation type="submission" date="2009-10" db="EMBL/GenBank/DDBJ databases">
        <authorList>
            <person name="Shrivastava S."/>
            <person name="Brinkac L.B."/>
            <person name="Brown J.L."/>
            <person name="Bruce D.B."/>
            <person name="Detter C."/>
            <person name="Green L.D."/>
            <person name="Munk C.A."/>
            <person name="Rogers Y.C."/>
            <person name="Tapia R."/>
            <person name="Saunders E.S."/>
            <person name="Sims D.R."/>
            <person name="Smith L.A."/>
            <person name="Smith T.J."/>
            <person name="Sutton G."/>
            <person name="Brettin T."/>
        </authorList>
    </citation>
    <scope>NUCLEOTIDE SEQUENCE [LARGE SCALE GENOMIC DNA]</scope>
    <source>
        <strain evidence="3">D str. 1873</strain>
    </source>
</reference>
<dbReference type="Gene3D" id="2.40.10.10">
    <property type="entry name" value="Trypsin-like serine proteases"/>
    <property type="match status" value="1"/>
</dbReference>
<dbReference type="RefSeq" id="WP_003376622.1">
    <property type="nucleotide sequence ID" value="NZ_ACSJ01000007.1"/>
</dbReference>
<dbReference type="Pfam" id="PF25608">
    <property type="entry name" value="NAL1_N"/>
    <property type="match status" value="1"/>
</dbReference>
<evidence type="ECO:0000313" key="3">
    <source>
        <dbReference type="Proteomes" id="UP000006160"/>
    </source>
</evidence>
<dbReference type="InterPro" id="IPR043504">
    <property type="entry name" value="Peptidase_S1_PA_chymotrypsin"/>
</dbReference>
<dbReference type="Proteomes" id="UP000006160">
    <property type="component" value="Unassembled WGS sequence"/>
</dbReference>
<dbReference type="InterPro" id="IPR057905">
    <property type="entry name" value="Nal1_N"/>
</dbReference>
<evidence type="ECO:0000259" key="1">
    <source>
        <dbReference type="Pfam" id="PF25608"/>
    </source>
</evidence>
<gene>
    <name evidence="2" type="ORF">CLG_B0735</name>
</gene>
<evidence type="ECO:0000313" key="2">
    <source>
        <dbReference type="EMBL" id="EES91634.1"/>
    </source>
</evidence>
<proteinExistence type="predicted"/>
<sequence>MISNICENEYKFFLSKSNVIGVALGYKMVKGFYTNQKCITIFVTKKVPCNELLSNEIIPNFYKGFQTDVKECRMPICNSLTERIRPIINGYSVGNILSNGIGTSGCLVADRYVYILSSNHIFALNNRAPIGSIIVQPGVEDGGKKEKDVIGRLNKFIPIKFIQGSKEPENIVDCALCKLTNKSIATPSIAFVGKPKGVALPKLNEDVKKVGRTTGKTNGKVKYLCATFEVDCFSVKKKALFKSQIITTKMGEAGDSGALLLNSDNYALGILLGSNDDLVVFNPIQKVLDSLNVKLVTS</sequence>
<comment type="caution">
    <text evidence="2">The sequence shown here is derived from an EMBL/GenBank/DDBJ whole genome shotgun (WGS) entry which is preliminary data.</text>
</comment>
<accession>A0A9P2G813</accession>
<feature type="domain" description="Nal1 N-terminal" evidence="1">
    <location>
        <begin position="18"/>
        <end position="65"/>
    </location>
</feature>
<dbReference type="EMBL" id="ACSJ01000007">
    <property type="protein sequence ID" value="EES91634.1"/>
    <property type="molecule type" value="Genomic_DNA"/>
</dbReference>
<name>A0A9P2G813_CLOBO</name>